<dbReference type="Proteomes" id="UP000035642">
    <property type="component" value="Unassembled WGS sequence"/>
</dbReference>
<evidence type="ECO:0000313" key="2">
    <source>
        <dbReference type="WBParaSite" id="ACAC_0000573401-mRNA-1"/>
    </source>
</evidence>
<sequence length="85" mass="9566">MEDDGRLCVGGLERTDRGSALVKYVQTDSCRLDRPLVRPTKGSIAAHRSACHYGCYSGRQFNTNARVFAITDRNVEHLREFEHPG</sequence>
<keyword evidence="1" id="KW-1185">Reference proteome</keyword>
<protein>
    <submittedName>
        <fullName evidence="2">WSC domain-containing protein</fullName>
    </submittedName>
</protein>
<name>A0A0K0D6N9_ANGCA</name>
<accession>A0A0K0D6N9</accession>
<proteinExistence type="predicted"/>
<evidence type="ECO:0000313" key="1">
    <source>
        <dbReference type="Proteomes" id="UP000035642"/>
    </source>
</evidence>
<organism evidence="1 2">
    <name type="scientific">Angiostrongylus cantonensis</name>
    <name type="common">Rat lungworm</name>
    <dbReference type="NCBI Taxonomy" id="6313"/>
    <lineage>
        <taxon>Eukaryota</taxon>
        <taxon>Metazoa</taxon>
        <taxon>Ecdysozoa</taxon>
        <taxon>Nematoda</taxon>
        <taxon>Chromadorea</taxon>
        <taxon>Rhabditida</taxon>
        <taxon>Rhabditina</taxon>
        <taxon>Rhabditomorpha</taxon>
        <taxon>Strongyloidea</taxon>
        <taxon>Metastrongylidae</taxon>
        <taxon>Angiostrongylus</taxon>
    </lineage>
</organism>
<reference evidence="1" key="1">
    <citation type="submission" date="2012-09" db="EMBL/GenBank/DDBJ databases">
        <authorList>
            <person name="Martin A.A."/>
        </authorList>
    </citation>
    <scope>NUCLEOTIDE SEQUENCE</scope>
</reference>
<dbReference type="WBParaSite" id="ACAC_0000573401-mRNA-1">
    <property type="protein sequence ID" value="ACAC_0000573401-mRNA-1"/>
    <property type="gene ID" value="ACAC_0000573401"/>
</dbReference>
<dbReference type="AlphaFoldDB" id="A0A0K0D6N9"/>
<reference evidence="2" key="2">
    <citation type="submission" date="2017-02" db="UniProtKB">
        <authorList>
            <consortium name="WormBaseParasite"/>
        </authorList>
    </citation>
    <scope>IDENTIFICATION</scope>
</reference>